<gene>
    <name evidence="1" type="ORF">GYMLUDRAFT_245991</name>
</gene>
<dbReference type="EMBL" id="KN834784">
    <property type="protein sequence ID" value="KIK58583.1"/>
    <property type="molecule type" value="Genomic_DNA"/>
</dbReference>
<dbReference type="HOGENOM" id="CLU_1030787_0_0_1"/>
<evidence type="ECO:0000313" key="1">
    <source>
        <dbReference type="EMBL" id="KIK58583.1"/>
    </source>
</evidence>
<organism evidence="1 2">
    <name type="scientific">Collybiopsis luxurians FD-317 M1</name>
    <dbReference type="NCBI Taxonomy" id="944289"/>
    <lineage>
        <taxon>Eukaryota</taxon>
        <taxon>Fungi</taxon>
        <taxon>Dikarya</taxon>
        <taxon>Basidiomycota</taxon>
        <taxon>Agaricomycotina</taxon>
        <taxon>Agaricomycetes</taxon>
        <taxon>Agaricomycetidae</taxon>
        <taxon>Agaricales</taxon>
        <taxon>Marasmiineae</taxon>
        <taxon>Omphalotaceae</taxon>
        <taxon>Collybiopsis</taxon>
        <taxon>Collybiopsis luxurians</taxon>
    </lineage>
</organism>
<reference evidence="1 2" key="1">
    <citation type="submission" date="2014-04" db="EMBL/GenBank/DDBJ databases">
        <title>Evolutionary Origins and Diversification of the Mycorrhizal Mutualists.</title>
        <authorList>
            <consortium name="DOE Joint Genome Institute"/>
            <consortium name="Mycorrhizal Genomics Consortium"/>
            <person name="Kohler A."/>
            <person name="Kuo A."/>
            <person name="Nagy L.G."/>
            <person name="Floudas D."/>
            <person name="Copeland A."/>
            <person name="Barry K.W."/>
            <person name="Cichocki N."/>
            <person name="Veneault-Fourrey C."/>
            <person name="LaButti K."/>
            <person name="Lindquist E.A."/>
            <person name="Lipzen A."/>
            <person name="Lundell T."/>
            <person name="Morin E."/>
            <person name="Murat C."/>
            <person name="Riley R."/>
            <person name="Ohm R."/>
            <person name="Sun H."/>
            <person name="Tunlid A."/>
            <person name="Henrissat B."/>
            <person name="Grigoriev I.V."/>
            <person name="Hibbett D.S."/>
            <person name="Martin F."/>
        </authorList>
    </citation>
    <scope>NUCLEOTIDE SEQUENCE [LARGE SCALE GENOMIC DNA]</scope>
    <source>
        <strain evidence="1 2">FD-317 M1</strain>
    </source>
</reference>
<accession>A0A0D0CSF1</accession>
<evidence type="ECO:0000313" key="2">
    <source>
        <dbReference type="Proteomes" id="UP000053593"/>
    </source>
</evidence>
<dbReference type="AlphaFoldDB" id="A0A0D0CSF1"/>
<sequence length="270" mass="29156">MSTSNKDDSSICSDESKPGYGCQKLFDHKPTPGLCVQCHYLSTLDTSSDEFKKMAAAPSCSGCGAIVMFMAPGTTLCGSCKWKVTTQSSAEKSAVDLQASKHAARADAVAKQTLPKAAVHVTPKPSPHVAADAVGGWNIRVFLIPIARGTLVSSKIFIASSTFSEKCIEHLLGQWNLTWKKDSSESLTRDHISLCLYVRLAILPGSDLETVGHFYDVHESILPADINKCSPSTVQTDKNPFIYLEGVLNILEKTGAVAPTWAHTEKELEK</sequence>
<protein>
    <submittedName>
        <fullName evidence="1">Uncharacterized protein</fullName>
    </submittedName>
</protein>
<name>A0A0D0CSF1_9AGAR</name>
<dbReference type="OrthoDB" id="301415at2759"/>
<keyword evidence="2" id="KW-1185">Reference proteome</keyword>
<dbReference type="Proteomes" id="UP000053593">
    <property type="component" value="Unassembled WGS sequence"/>
</dbReference>
<proteinExistence type="predicted"/>